<organism evidence="6 7">
    <name type="scientific">Vibrio ishigakensis</name>
    <dbReference type="NCBI Taxonomy" id="1481914"/>
    <lineage>
        <taxon>Bacteria</taxon>
        <taxon>Pseudomonadati</taxon>
        <taxon>Pseudomonadota</taxon>
        <taxon>Gammaproteobacteria</taxon>
        <taxon>Vibrionales</taxon>
        <taxon>Vibrionaceae</taxon>
        <taxon>Vibrio</taxon>
    </lineage>
</organism>
<protein>
    <submittedName>
        <fullName evidence="6">Transcriptional regulator</fullName>
    </submittedName>
</protein>
<gene>
    <name evidence="6" type="ORF">JCM19241_4169</name>
</gene>
<dbReference type="PANTHER" id="PTHR30537">
    <property type="entry name" value="HTH-TYPE TRANSCRIPTIONAL REGULATOR"/>
    <property type="match status" value="1"/>
</dbReference>
<proteinExistence type="inferred from homology"/>
<dbReference type="PROSITE" id="PS50931">
    <property type="entry name" value="HTH_LYSR"/>
    <property type="match status" value="1"/>
</dbReference>
<reference evidence="6 7" key="2">
    <citation type="submission" date="2015-01" db="EMBL/GenBank/DDBJ databases">
        <authorList>
            <consortium name="NBRP consortium"/>
            <person name="Sawabe T."/>
            <person name="Meirelles P."/>
            <person name="Feng G."/>
            <person name="Sayaka M."/>
            <person name="Hattori M."/>
            <person name="Ohkuma M."/>
        </authorList>
    </citation>
    <scope>NUCLEOTIDE SEQUENCE [LARGE SCALE GENOMIC DNA]</scope>
    <source>
        <strain evidence="7">JCM 19241</strain>
    </source>
</reference>
<comment type="caution">
    <text evidence="6">The sequence shown here is derived from an EMBL/GenBank/DDBJ whole genome shotgun (WGS) entry which is preliminary data.</text>
</comment>
<dbReference type="Gene3D" id="1.10.10.10">
    <property type="entry name" value="Winged helix-like DNA-binding domain superfamily/Winged helix DNA-binding domain"/>
    <property type="match status" value="1"/>
</dbReference>
<dbReference type="SUPFAM" id="SSF46785">
    <property type="entry name" value="Winged helix' DNA-binding domain"/>
    <property type="match status" value="1"/>
</dbReference>
<reference evidence="6 7" key="1">
    <citation type="submission" date="2015-01" db="EMBL/GenBank/DDBJ databases">
        <title>Vibrio sp. C94 JCM 19241 whole genome shotgun sequence.</title>
        <authorList>
            <person name="Sawabe T."/>
            <person name="Meirelles P."/>
            <person name="Feng G."/>
            <person name="Sayaka M."/>
            <person name="Hattori M."/>
            <person name="Ohkuma M."/>
        </authorList>
    </citation>
    <scope>NUCLEOTIDE SEQUENCE [LARGE SCALE GENOMIC DNA]</scope>
    <source>
        <strain evidence="7">JCM 19241</strain>
    </source>
</reference>
<dbReference type="InterPro" id="IPR036388">
    <property type="entry name" value="WH-like_DNA-bd_sf"/>
</dbReference>
<comment type="similarity">
    <text evidence="1">Belongs to the LysR transcriptional regulatory family.</text>
</comment>
<keyword evidence="2" id="KW-0805">Transcription regulation</keyword>
<keyword evidence="3" id="KW-0238">DNA-binding</keyword>
<feature type="domain" description="HTH lysR-type" evidence="5">
    <location>
        <begin position="1"/>
        <end position="58"/>
    </location>
</feature>
<dbReference type="AlphaFoldDB" id="A0A0B8QHT0"/>
<evidence type="ECO:0000256" key="3">
    <source>
        <dbReference type="ARBA" id="ARBA00023125"/>
    </source>
</evidence>
<accession>A0A0B8QHT0</accession>
<sequence length="75" mass="8375">MNLEHLKLFVRLSATHNISQAGKELGISPAVASTYINKLESALETRLVHRTTRKVSLTEEGEAFFTSCRRGACQR</sequence>
<dbReference type="EMBL" id="BBSC01000006">
    <property type="protein sequence ID" value="GAM76632.1"/>
    <property type="molecule type" value="Genomic_DNA"/>
</dbReference>
<dbReference type="InterPro" id="IPR000847">
    <property type="entry name" value="LysR_HTH_N"/>
</dbReference>
<evidence type="ECO:0000259" key="5">
    <source>
        <dbReference type="PROSITE" id="PS50931"/>
    </source>
</evidence>
<dbReference type="FunFam" id="1.10.10.10:FF:000001">
    <property type="entry name" value="LysR family transcriptional regulator"/>
    <property type="match status" value="1"/>
</dbReference>
<dbReference type="Proteomes" id="UP000031666">
    <property type="component" value="Unassembled WGS sequence"/>
</dbReference>
<dbReference type="InterPro" id="IPR058163">
    <property type="entry name" value="LysR-type_TF_proteobact-type"/>
</dbReference>
<evidence type="ECO:0000256" key="4">
    <source>
        <dbReference type="ARBA" id="ARBA00023163"/>
    </source>
</evidence>
<dbReference type="PANTHER" id="PTHR30537:SF5">
    <property type="entry name" value="HTH-TYPE TRANSCRIPTIONAL ACTIVATOR TTDR-RELATED"/>
    <property type="match status" value="1"/>
</dbReference>
<dbReference type="STRING" id="1481914.JCM19241_4169"/>
<dbReference type="GO" id="GO:0003700">
    <property type="term" value="F:DNA-binding transcription factor activity"/>
    <property type="evidence" value="ECO:0007669"/>
    <property type="project" value="InterPro"/>
</dbReference>
<dbReference type="GO" id="GO:0003677">
    <property type="term" value="F:DNA binding"/>
    <property type="evidence" value="ECO:0007669"/>
    <property type="project" value="UniProtKB-KW"/>
</dbReference>
<evidence type="ECO:0000256" key="2">
    <source>
        <dbReference type="ARBA" id="ARBA00023015"/>
    </source>
</evidence>
<evidence type="ECO:0000313" key="7">
    <source>
        <dbReference type="Proteomes" id="UP000031666"/>
    </source>
</evidence>
<name>A0A0B8QHT0_9VIBR</name>
<evidence type="ECO:0000256" key="1">
    <source>
        <dbReference type="ARBA" id="ARBA00009437"/>
    </source>
</evidence>
<keyword evidence="4" id="KW-0804">Transcription</keyword>
<evidence type="ECO:0000313" key="6">
    <source>
        <dbReference type="EMBL" id="GAM76632.1"/>
    </source>
</evidence>
<dbReference type="InterPro" id="IPR036390">
    <property type="entry name" value="WH_DNA-bd_sf"/>
</dbReference>
<dbReference type="Pfam" id="PF00126">
    <property type="entry name" value="HTH_1"/>
    <property type="match status" value="1"/>
</dbReference>